<gene>
    <name evidence="1" type="ORF">E2C01_057854</name>
</gene>
<protein>
    <submittedName>
        <fullName evidence="1">Uncharacterized protein</fullName>
    </submittedName>
</protein>
<dbReference type="AlphaFoldDB" id="A0A5B7GY43"/>
<accession>A0A5B7GY43</accession>
<proteinExistence type="predicted"/>
<reference evidence="1 2" key="1">
    <citation type="submission" date="2019-05" db="EMBL/GenBank/DDBJ databases">
        <title>Another draft genome of Portunus trituberculatus and its Hox gene families provides insights of decapod evolution.</title>
        <authorList>
            <person name="Jeong J.-H."/>
            <person name="Song I."/>
            <person name="Kim S."/>
            <person name="Choi T."/>
            <person name="Kim D."/>
            <person name="Ryu S."/>
            <person name="Kim W."/>
        </authorList>
    </citation>
    <scope>NUCLEOTIDE SEQUENCE [LARGE SCALE GENOMIC DNA]</scope>
    <source>
        <tissue evidence="1">Muscle</tissue>
    </source>
</reference>
<organism evidence="1 2">
    <name type="scientific">Portunus trituberculatus</name>
    <name type="common">Swimming crab</name>
    <name type="synonym">Neptunus trituberculatus</name>
    <dbReference type="NCBI Taxonomy" id="210409"/>
    <lineage>
        <taxon>Eukaryota</taxon>
        <taxon>Metazoa</taxon>
        <taxon>Ecdysozoa</taxon>
        <taxon>Arthropoda</taxon>
        <taxon>Crustacea</taxon>
        <taxon>Multicrustacea</taxon>
        <taxon>Malacostraca</taxon>
        <taxon>Eumalacostraca</taxon>
        <taxon>Eucarida</taxon>
        <taxon>Decapoda</taxon>
        <taxon>Pleocyemata</taxon>
        <taxon>Brachyura</taxon>
        <taxon>Eubrachyura</taxon>
        <taxon>Portunoidea</taxon>
        <taxon>Portunidae</taxon>
        <taxon>Portuninae</taxon>
        <taxon>Portunus</taxon>
    </lineage>
</organism>
<name>A0A5B7GY43_PORTR</name>
<evidence type="ECO:0000313" key="1">
    <source>
        <dbReference type="EMBL" id="MPC63752.1"/>
    </source>
</evidence>
<dbReference type="EMBL" id="VSRR010021222">
    <property type="protein sequence ID" value="MPC63752.1"/>
    <property type="molecule type" value="Genomic_DNA"/>
</dbReference>
<sequence>MRQRSFVPQGSCKGNGGILAARWFAGPTLPSTVWGTPWEVCLSTLRGGRAARHPHLITSDEHVITHHYAVTERRDVT</sequence>
<comment type="caution">
    <text evidence="1">The sequence shown here is derived from an EMBL/GenBank/DDBJ whole genome shotgun (WGS) entry which is preliminary data.</text>
</comment>
<evidence type="ECO:0000313" key="2">
    <source>
        <dbReference type="Proteomes" id="UP000324222"/>
    </source>
</evidence>
<keyword evidence="2" id="KW-1185">Reference proteome</keyword>
<dbReference type="Proteomes" id="UP000324222">
    <property type="component" value="Unassembled WGS sequence"/>
</dbReference>